<evidence type="ECO:0000313" key="4">
    <source>
        <dbReference type="EMBL" id="RKR81630.1"/>
    </source>
</evidence>
<dbReference type="EMBL" id="RBKU01000001">
    <property type="protein sequence ID" value="RKR81630.1"/>
    <property type="molecule type" value="Genomic_DNA"/>
</dbReference>
<comment type="caution">
    <text evidence="4">The sequence shown here is derived from an EMBL/GenBank/DDBJ whole genome shotgun (WGS) entry which is preliminary data.</text>
</comment>
<dbReference type="Gene3D" id="3.40.50.720">
    <property type="entry name" value="NAD(P)-binding Rossmann-like Domain"/>
    <property type="match status" value="1"/>
</dbReference>
<reference evidence="4 5" key="1">
    <citation type="submission" date="2018-10" db="EMBL/GenBank/DDBJ databases">
        <title>Genomic Encyclopedia of Archaeal and Bacterial Type Strains, Phase II (KMG-II): from individual species to whole genera.</title>
        <authorList>
            <person name="Goeker M."/>
        </authorList>
    </citation>
    <scope>NUCLEOTIDE SEQUENCE [LARGE SCALE GENOMIC DNA]</scope>
    <source>
        <strain evidence="4 5">DSM 18602</strain>
    </source>
</reference>
<dbReference type="InterPro" id="IPR010099">
    <property type="entry name" value="SDR39U1"/>
</dbReference>
<dbReference type="Pfam" id="PF01370">
    <property type="entry name" value="Epimerase"/>
    <property type="match status" value="1"/>
</dbReference>
<evidence type="ECO:0000313" key="5">
    <source>
        <dbReference type="Proteomes" id="UP000268007"/>
    </source>
</evidence>
<feature type="domain" description="DUF1731" evidence="3">
    <location>
        <begin position="252"/>
        <end position="298"/>
    </location>
</feature>
<keyword evidence="5" id="KW-1185">Reference proteome</keyword>
<name>A0A495IY49_9SPHI</name>
<dbReference type="Proteomes" id="UP000268007">
    <property type="component" value="Unassembled WGS sequence"/>
</dbReference>
<protein>
    <recommendedName>
        <fullName evidence="6">TIGR01777 family protein</fullName>
    </recommendedName>
</protein>
<gene>
    <name evidence="4" type="ORF">BDD43_1780</name>
</gene>
<dbReference type="NCBIfam" id="TIGR01777">
    <property type="entry name" value="yfcH"/>
    <property type="match status" value="1"/>
</dbReference>
<evidence type="ECO:0000259" key="2">
    <source>
        <dbReference type="Pfam" id="PF01370"/>
    </source>
</evidence>
<dbReference type="InterPro" id="IPR013549">
    <property type="entry name" value="DUF1731"/>
</dbReference>
<organism evidence="4 5">
    <name type="scientific">Mucilaginibacter gracilis</name>
    <dbReference type="NCBI Taxonomy" id="423350"/>
    <lineage>
        <taxon>Bacteria</taxon>
        <taxon>Pseudomonadati</taxon>
        <taxon>Bacteroidota</taxon>
        <taxon>Sphingobacteriia</taxon>
        <taxon>Sphingobacteriales</taxon>
        <taxon>Sphingobacteriaceae</taxon>
        <taxon>Mucilaginibacter</taxon>
    </lineage>
</organism>
<dbReference type="AlphaFoldDB" id="A0A495IY49"/>
<dbReference type="RefSeq" id="WP_121197315.1">
    <property type="nucleotide sequence ID" value="NZ_RBKU01000001.1"/>
</dbReference>
<dbReference type="PANTHER" id="PTHR11092:SF0">
    <property type="entry name" value="EPIMERASE FAMILY PROTEIN SDR39U1"/>
    <property type="match status" value="1"/>
</dbReference>
<accession>A0A495IY49</accession>
<evidence type="ECO:0000256" key="1">
    <source>
        <dbReference type="ARBA" id="ARBA00009353"/>
    </source>
</evidence>
<dbReference type="Pfam" id="PF08338">
    <property type="entry name" value="DUF1731"/>
    <property type="match status" value="1"/>
</dbReference>
<comment type="similarity">
    <text evidence="1">Belongs to the NAD(P)-dependent epimerase/dehydratase family. SDR39U1 subfamily.</text>
</comment>
<evidence type="ECO:0008006" key="6">
    <source>
        <dbReference type="Google" id="ProtNLM"/>
    </source>
</evidence>
<evidence type="ECO:0000259" key="3">
    <source>
        <dbReference type="Pfam" id="PF08338"/>
    </source>
</evidence>
<dbReference type="OrthoDB" id="9801773at2"/>
<dbReference type="SUPFAM" id="SSF51735">
    <property type="entry name" value="NAD(P)-binding Rossmann-fold domains"/>
    <property type="match status" value="1"/>
</dbReference>
<dbReference type="InterPro" id="IPR001509">
    <property type="entry name" value="Epimerase_deHydtase"/>
</dbReference>
<dbReference type="PANTHER" id="PTHR11092">
    <property type="entry name" value="SUGAR NUCLEOTIDE EPIMERASE RELATED"/>
    <property type="match status" value="1"/>
</dbReference>
<dbReference type="InterPro" id="IPR036291">
    <property type="entry name" value="NAD(P)-bd_dom_sf"/>
</dbReference>
<feature type="domain" description="NAD-dependent epimerase/dehydratase" evidence="2">
    <location>
        <begin position="4"/>
        <end position="223"/>
    </location>
</feature>
<sequence>MNHILITGGSGLLGQKLTTELLNRGYSVSHLSRHTGTHPNVKTFLWDVKNNIIDVNCIRGVDVIIHLAGEGIADGKWTHQRKKDIINSRTKSIALVYSLLKTKPHKVKSVISASGVGYYGDSGDILVTEDSQPSKSFLGECCVKWEKAVDKGTEFELRIVKFRTGVVLTTQGGALAKMAAPVKYGFGAVLGSGKQWVPWIHIEDAVNMYILAVENEMIKGVYNMVAPLPVTNYQLTLAIAKQLERPLWLPHVPAFALNLFLGEMAVLVLGSNKVAANKIEKAGFTFKYLTVEDALEEIYG</sequence>
<proteinExistence type="inferred from homology"/>